<evidence type="ECO:0000256" key="2">
    <source>
        <dbReference type="SAM" id="Coils"/>
    </source>
</evidence>
<sequence length="1137" mass="122552">VSEITWRERLAPKSVGPKRQPGDRSADPAALPALESRPPSPAGEGLEHPGTPPSKALLTKTQPPAPEFFPPDPRKPFPEGKNGLTSFQAQPESRLWPERDAELRGSGDRGARGRGPAEESPPPGSKGPRDAGRDPGAPEPDDGTADRAGEPGGAALEQGVSLQDLLSKLGRPFKEYELWALSHACLSALRTHGQHPGAYNSFFLAPEVAEQKLMTEKASVYCVAAVLWTAAKFSVPRDHKLALPRRLKTLLLHMARRSAQERPSAAEAIEAPEAGVHVALPKKGGRGVLLERSPRAAQLPPHTPTGSAEGVKRAGAPGVLDAGPCLLSDLQRLPPAQRHGQQKDPSPPEGIDLHGFMQISSDSRLVAMQGPVPGQPSCLQGATLLPEAFSSPATHFRPIWGDRAPEGHPEWPCPADHKLCPSSVDASPLPQGTACPSLQEATRLIQEEFAFDGYLDHGLEALIMGTTGPRGPKDQGQARGEPSRDQGNPEKRSYILTHPRGFFANSGEYIYALKDLTYATFCGAISEKFCDLYWGERLLQSLFRVVNGRTSPSEKKGACGVTSLGEPSKDPKRRTPRKSSAKGPASVTSVACGQAVLEHFRGGWVTARGRRWDQRSEHLLTVRQKALTSRSGHTQDGSESPPYRVHAWEVGKQNGEAQRAAYDQLGPLKSVKAGREQQPQAGEARQQGGGLAGGSEAAAPLARPLEGGPSELARQKAAGCAAANAQGPELEQQLMIEKRNFRKTLKFYQKLLQKEKRNKGSLAGRSEVKTMLSKLKGQLEEMRSKPCALPVLVNIAAAHCDTLDFSPLDESSSLIFYNASKHPRDGRQRKARVLQAGTPLGLMAYLYSRCSGEEGRDAGLLGRLQDYLASQILPLDGSAEPLLGLLEVGTERRAEGAPRSTDLQDPKDTEDAARPLNALWKRLSEDGVSRKVRPFPGSRRGDAAYAGTHTHTLVLMCTHTYVQDKYLLQLLRSADDVSTWVAAEIVTSHTSKVGALSSGPSAESGLLALQVNLLSKFLLIAKSCYEQRNFATAMQILGGLEHPAVRQSPVSPPGGPAAATPNIAKVASQVHAFQENPYTFAPDPKLQSHLKQRIARFSGADISILAEDSRAGSHQVASEKHSKKIQDKLRRMKATFQ</sequence>
<dbReference type="AlphaFoldDB" id="A0A6A1Q210"/>
<feature type="region of interest" description="Disordered" evidence="3">
    <location>
        <begin position="625"/>
        <end position="644"/>
    </location>
</feature>
<feature type="region of interest" description="Disordered" evidence="3">
    <location>
        <begin position="550"/>
        <end position="587"/>
    </location>
</feature>
<dbReference type="InterPro" id="IPR011009">
    <property type="entry name" value="Kinase-like_dom_sf"/>
</dbReference>
<evidence type="ECO:0000256" key="1">
    <source>
        <dbReference type="ARBA" id="ARBA00022737"/>
    </source>
</evidence>
<dbReference type="PROSITE" id="PS51377">
    <property type="entry name" value="KIND"/>
    <property type="match status" value="1"/>
</dbReference>
<dbReference type="PANTHER" id="PTHR21560:SF0">
    <property type="entry name" value="KINASE NON-CATALYTIC C-LOBE DOMAIN-CONTAINING PROTEIN 1"/>
    <property type="match status" value="1"/>
</dbReference>
<dbReference type="InterPro" id="IPR011019">
    <property type="entry name" value="KIND_dom"/>
</dbReference>
<accession>A0A6A1Q210</accession>
<dbReference type="InterPro" id="IPR001895">
    <property type="entry name" value="RASGEF_cat_dom"/>
</dbReference>
<dbReference type="SMART" id="SM00750">
    <property type="entry name" value="KIND"/>
    <property type="match status" value="1"/>
</dbReference>
<dbReference type="GO" id="GO:0007264">
    <property type="term" value="P:small GTPase-mediated signal transduction"/>
    <property type="evidence" value="ECO:0007669"/>
    <property type="project" value="InterPro"/>
</dbReference>
<feature type="domain" description="KIND" evidence="4">
    <location>
        <begin position="160"/>
        <end position="299"/>
    </location>
</feature>
<dbReference type="InterPro" id="IPR023578">
    <property type="entry name" value="Ras_GEF_dom_sf"/>
</dbReference>
<evidence type="ECO:0000313" key="5">
    <source>
        <dbReference type="EMBL" id="KAB0401507.1"/>
    </source>
</evidence>
<feature type="coiled-coil region" evidence="2">
    <location>
        <begin position="738"/>
        <end position="785"/>
    </location>
</feature>
<protein>
    <recommendedName>
        <fullName evidence="4">KIND domain-containing protein</fullName>
    </recommendedName>
</protein>
<feature type="compositionally biased region" description="Basic residues" evidence="3">
    <location>
        <begin position="571"/>
        <end position="580"/>
    </location>
</feature>
<dbReference type="EMBL" id="SGJD01001205">
    <property type="protein sequence ID" value="KAB0401507.1"/>
    <property type="molecule type" value="Genomic_DNA"/>
</dbReference>
<feature type="region of interest" description="Disordered" evidence="3">
    <location>
        <begin position="463"/>
        <end position="492"/>
    </location>
</feature>
<feature type="region of interest" description="Disordered" evidence="3">
    <location>
        <begin position="672"/>
        <end position="714"/>
    </location>
</feature>
<feature type="compositionally biased region" description="Basic and acidic residues" evidence="3">
    <location>
        <begin position="481"/>
        <end position="492"/>
    </location>
</feature>
<keyword evidence="6" id="KW-1185">Reference proteome</keyword>
<dbReference type="GO" id="GO:0048814">
    <property type="term" value="P:regulation of dendrite morphogenesis"/>
    <property type="evidence" value="ECO:0007669"/>
    <property type="project" value="TreeGrafter"/>
</dbReference>
<comment type="caution">
    <text evidence="5">The sequence shown here is derived from an EMBL/GenBank/DDBJ whole genome shotgun (WGS) entry which is preliminary data.</text>
</comment>
<dbReference type="Pfam" id="PF00617">
    <property type="entry name" value="RasGEF"/>
    <property type="match status" value="1"/>
</dbReference>
<evidence type="ECO:0000313" key="6">
    <source>
        <dbReference type="Proteomes" id="UP000437017"/>
    </source>
</evidence>
<feature type="compositionally biased region" description="Low complexity" evidence="3">
    <location>
        <begin position="677"/>
        <end position="686"/>
    </location>
</feature>
<feature type="region of interest" description="Disordered" evidence="3">
    <location>
        <begin position="1"/>
        <end position="154"/>
    </location>
</feature>
<evidence type="ECO:0000259" key="4">
    <source>
        <dbReference type="PROSITE" id="PS51377"/>
    </source>
</evidence>
<dbReference type="OrthoDB" id="10254377at2759"/>
<dbReference type="Gene3D" id="1.10.510.10">
    <property type="entry name" value="Transferase(Phosphotransferase) domain 1"/>
    <property type="match status" value="1"/>
</dbReference>
<dbReference type="Gene3D" id="1.10.840.10">
    <property type="entry name" value="Ras guanine-nucleotide exchange factors catalytic domain"/>
    <property type="match status" value="1"/>
</dbReference>
<feature type="non-terminal residue" evidence="5">
    <location>
        <position position="1"/>
    </location>
</feature>
<feature type="compositionally biased region" description="Basic and acidic residues" evidence="3">
    <location>
        <begin position="95"/>
        <end position="117"/>
    </location>
</feature>
<dbReference type="GO" id="GO:0005085">
    <property type="term" value="F:guanyl-nucleotide exchange factor activity"/>
    <property type="evidence" value="ECO:0007669"/>
    <property type="project" value="InterPro"/>
</dbReference>
<reference evidence="5 6" key="1">
    <citation type="journal article" date="2019" name="PLoS ONE">
        <title>Genomic analyses reveal an absence of contemporary introgressive admixture between fin whales and blue whales, despite known hybrids.</title>
        <authorList>
            <person name="Westbury M.V."/>
            <person name="Petersen B."/>
            <person name="Lorenzen E.D."/>
        </authorList>
    </citation>
    <scope>NUCLEOTIDE SEQUENCE [LARGE SCALE GENOMIC DNA]</scope>
    <source>
        <strain evidence="5">FinWhale-01</strain>
    </source>
</reference>
<evidence type="ECO:0000256" key="3">
    <source>
        <dbReference type="SAM" id="MobiDB-lite"/>
    </source>
</evidence>
<feature type="region of interest" description="Disordered" evidence="3">
    <location>
        <begin position="1112"/>
        <end position="1137"/>
    </location>
</feature>
<name>A0A6A1Q210_BALPH</name>
<feature type="compositionally biased region" description="Basic and acidic residues" evidence="3">
    <location>
        <begin position="1112"/>
        <end position="1129"/>
    </location>
</feature>
<dbReference type="InterPro" id="IPR029899">
    <property type="entry name" value="KNDC1"/>
</dbReference>
<feature type="compositionally biased region" description="Low complexity" evidence="3">
    <location>
        <begin position="694"/>
        <end position="703"/>
    </location>
</feature>
<dbReference type="GO" id="GO:0043025">
    <property type="term" value="C:neuronal cell body"/>
    <property type="evidence" value="ECO:0007669"/>
    <property type="project" value="TreeGrafter"/>
</dbReference>
<dbReference type="SUPFAM" id="SSF48366">
    <property type="entry name" value="Ras GEF"/>
    <property type="match status" value="1"/>
</dbReference>
<feature type="region of interest" description="Disordered" evidence="3">
    <location>
        <begin position="292"/>
        <end position="315"/>
    </location>
</feature>
<dbReference type="SUPFAM" id="SSF56112">
    <property type="entry name" value="Protein kinase-like (PK-like)"/>
    <property type="match status" value="1"/>
</dbReference>
<organism evidence="5 6">
    <name type="scientific">Balaenoptera physalus</name>
    <name type="common">Fin whale</name>
    <name type="synonym">Balaena physalus</name>
    <dbReference type="NCBI Taxonomy" id="9770"/>
    <lineage>
        <taxon>Eukaryota</taxon>
        <taxon>Metazoa</taxon>
        <taxon>Chordata</taxon>
        <taxon>Craniata</taxon>
        <taxon>Vertebrata</taxon>
        <taxon>Euteleostomi</taxon>
        <taxon>Mammalia</taxon>
        <taxon>Eutheria</taxon>
        <taxon>Laurasiatheria</taxon>
        <taxon>Artiodactyla</taxon>
        <taxon>Whippomorpha</taxon>
        <taxon>Cetacea</taxon>
        <taxon>Mysticeti</taxon>
        <taxon>Balaenopteridae</taxon>
        <taxon>Balaenoptera</taxon>
    </lineage>
</organism>
<dbReference type="GO" id="GO:0032045">
    <property type="term" value="C:guanyl-nucleotide exchange factor complex"/>
    <property type="evidence" value="ECO:0007669"/>
    <property type="project" value="TreeGrafter"/>
</dbReference>
<keyword evidence="1" id="KW-0677">Repeat</keyword>
<dbReference type="InterPro" id="IPR036964">
    <property type="entry name" value="RASGEF_cat_dom_sf"/>
</dbReference>
<proteinExistence type="predicted"/>
<keyword evidence="2" id="KW-0175">Coiled coil</keyword>
<feature type="compositionally biased region" description="Basic and acidic residues" evidence="3">
    <location>
        <begin position="1"/>
        <end position="11"/>
    </location>
</feature>
<dbReference type="PANTHER" id="PTHR21560">
    <property type="entry name" value="VERY KIND PROTEIN"/>
    <property type="match status" value="1"/>
</dbReference>
<dbReference type="GO" id="GO:0030425">
    <property type="term" value="C:dendrite"/>
    <property type="evidence" value="ECO:0007669"/>
    <property type="project" value="TreeGrafter"/>
</dbReference>
<dbReference type="Proteomes" id="UP000437017">
    <property type="component" value="Unassembled WGS sequence"/>
</dbReference>
<gene>
    <name evidence="5" type="ORF">E2I00_002196</name>
</gene>
<feature type="compositionally biased region" description="Polar residues" evidence="3">
    <location>
        <begin position="626"/>
        <end position="638"/>
    </location>
</feature>